<dbReference type="PROSITE" id="PS51806">
    <property type="entry name" value="DOG1"/>
    <property type="match status" value="1"/>
</dbReference>
<name>A0A7N0TLG1_KALFE</name>
<dbReference type="GO" id="GO:0043565">
    <property type="term" value="F:sequence-specific DNA binding"/>
    <property type="evidence" value="ECO:0007669"/>
    <property type="project" value="InterPro"/>
</dbReference>
<accession>A0A7N0TLG1</accession>
<evidence type="ECO:0000259" key="1">
    <source>
        <dbReference type="PROSITE" id="PS51806"/>
    </source>
</evidence>
<protein>
    <recommendedName>
        <fullName evidence="1">DOG1 domain-containing protein</fullName>
    </recommendedName>
</protein>
<dbReference type="Proteomes" id="UP000594263">
    <property type="component" value="Unplaced"/>
</dbReference>
<dbReference type="EnsemblPlants" id="Kaladp0039s0553.1.v1.1">
    <property type="protein sequence ID" value="Kaladp0039s0553.1.v1.1.CDS.1"/>
    <property type="gene ID" value="Kaladp0039s0553.v1.1"/>
</dbReference>
<dbReference type="Gramene" id="Kaladp0039s0553.1.v1.1">
    <property type="protein sequence ID" value="Kaladp0039s0553.1.v1.1.CDS.1"/>
    <property type="gene ID" value="Kaladp0039s0553.v1.1"/>
</dbReference>
<keyword evidence="3" id="KW-1185">Reference proteome</keyword>
<dbReference type="InterPro" id="IPR025422">
    <property type="entry name" value="TGA_domain"/>
</dbReference>
<evidence type="ECO:0000313" key="3">
    <source>
        <dbReference type="Proteomes" id="UP000594263"/>
    </source>
</evidence>
<sequence length="244" mass="27128">MNKPRAVSGSRGKQTPESFDTFLQGWLIRQEHYLNELMSVGSSCHHQSSSTNDHLRDLIARVLSHYQQYYEHKSIAAQGNIFHLFSPTHFSSLERSFLWIAGFKPGLALKLASSTVADLSEEQRLRLQQLAEETRVEERGLADDLAKIQESIAAPPILEVIRRPEAGGENEDALAAIETLRAGLESVVANADSLRTATAAKVAEILSPMQNVRFFTAVTQLHVSVRSWGQQIDAEQHWKAVNGS</sequence>
<organism evidence="2 3">
    <name type="scientific">Kalanchoe fedtschenkoi</name>
    <name type="common">Lavender scallops</name>
    <name type="synonym">South American air plant</name>
    <dbReference type="NCBI Taxonomy" id="63787"/>
    <lineage>
        <taxon>Eukaryota</taxon>
        <taxon>Viridiplantae</taxon>
        <taxon>Streptophyta</taxon>
        <taxon>Embryophyta</taxon>
        <taxon>Tracheophyta</taxon>
        <taxon>Spermatophyta</taxon>
        <taxon>Magnoliopsida</taxon>
        <taxon>eudicotyledons</taxon>
        <taxon>Gunneridae</taxon>
        <taxon>Pentapetalae</taxon>
        <taxon>Saxifragales</taxon>
        <taxon>Crassulaceae</taxon>
        <taxon>Kalanchoe</taxon>
    </lineage>
</organism>
<dbReference type="PANTHER" id="PTHR46354:SF13">
    <property type="entry name" value="PROTEIN DOG1-LIKE 4"/>
    <property type="match status" value="1"/>
</dbReference>
<dbReference type="OMA" id="AHYQQYY"/>
<feature type="domain" description="DOG1" evidence="1">
    <location>
        <begin position="16"/>
        <end position="235"/>
    </location>
</feature>
<dbReference type="Pfam" id="PF14144">
    <property type="entry name" value="DOG1"/>
    <property type="match status" value="1"/>
</dbReference>
<proteinExistence type="predicted"/>
<reference evidence="2" key="1">
    <citation type="submission" date="2021-01" db="UniProtKB">
        <authorList>
            <consortium name="EnsemblPlants"/>
        </authorList>
    </citation>
    <scope>IDENTIFICATION</scope>
</reference>
<dbReference type="PANTHER" id="PTHR46354">
    <property type="entry name" value="DOG1 DOMAIN-CONTAINING PROTEIN"/>
    <property type="match status" value="1"/>
</dbReference>
<dbReference type="AlphaFoldDB" id="A0A7N0TLG1"/>
<evidence type="ECO:0000313" key="2">
    <source>
        <dbReference type="EnsemblPlants" id="Kaladp0039s0553.1.v1.1.CDS.1"/>
    </source>
</evidence>
<dbReference type="GO" id="GO:0006351">
    <property type="term" value="P:DNA-templated transcription"/>
    <property type="evidence" value="ECO:0007669"/>
    <property type="project" value="InterPro"/>
</dbReference>
<dbReference type="InterPro" id="IPR051886">
    <property type="entry name" value="Seed_Dev/Stress_Resp_Reg"/>
</dbReference>